<sequence length="261" mass="30924">MRETIVAALKKVEEDYDVKVLYACESGSRAWDFPSKDSDYDVRFIYIHKRNKYLSIDPMGVGKKRDVIELPINGLLDVSGWDLTKTLKLFRKSNPPLLEWMQSNIVYYKAYSTFDKMKELHSNIFTPTSCIYHYLNMARNNFREYLQGDEVKIKKYFYVLRPVLAAKWIEQYNEFPPLEFSILLEKLLPEGELKEEVSKLLKRKISGDELDLEPCINVINEFLNLEIDRLDKYVRTLSVELDDPTYELDQLFRDTLDEVWN</sequence>
<accession>A0A0B6AP58</accession>
<reference evidence="1 2" key="1">
    <citation type="journal article" date="2015" name="Genome Announc.">
        <title>Complete genome sequences for 35 biothreat assay-relevant bacillus species.</title>
        <authorList>
            <person name="Johnson S.L."/>
            <person name="Daligault H.E."/>
            <person name="Davenport K.W."/>
            <person name="Jaissle J."/>
            <person name="Frey K.G."/>
            <person name="Ladner J.T."/>
            <person name="Broomall S.M."/>
            <person name="Bishop-Lilly K.A."/>
            <person name="Bruce D.C."/>
            <person name="Gibbons H.S."/>
            <person name="Coyne S.R."/>
            <person name="Lo C.C."/>
            <person name="Meincke L."/>
            <person name="Munk A.C."/>
            <person name="Koroleva G.I."/>
            <person name="Rosenzweig C.N."/>
            <person name="Palacios G.F."/>
            <person name="Redden C.L."/>
            <person name="Minogue T.D."/>
            <person name="Chain P.S."/>
        </authorList>
    </citation>
    <scope>NUCLEOTIDE SEQUENCE [LARGE SCALE GENOMIC DNA]</scope>
    <source>
        <strain evidence="2">ATCC 14581 / DSM 32 / JCM 2506 / NBRC 15308 / NCIMB 9376 / NCTC 10342 / NRRL B-14308 / VKM B-512</strain>
    </source>
</reference>
<dbReference type="KEGG" id="bmeg:BG04_4507"/>
<dbReference type="Proteomes" id="UP000031829">
    <property type="component" value="Chromosome"/>
</dbReference>
<dbReference type="Pfam" id="PF10127">
    <property type="entry name" value="RlaP"/>
    <property type="match status" value="1"/>
</dbReference>
<dbReference type="HOGENOM" id="CLU_084690_0_0_9"/>
<name>A0A0B6AP58_PRIM2</name>
<proteinExistence type="predicted"/>
<dbReference type="InterPro" id="IPR018775">
    <property type="entry name" value="RlaP"/>
</dbReference>
<dbReference type="PANTHER" id="PTHR34817">
    <property type="entry name" value="NUCLEOTIDYLTRANSFERASE"/>
    <property type="match status" value="1"/>
</dbReference>
<dbReference type="EMBL" id="CP009920">
    <property type="protein sequence ID" value="AJI22403.1"/>
    <property type="molecule type" value="Genomic_DNA"/>
</dbReference>
<dbReference type="PANTHER" id="PTHR34817:SF2">
    <property type="entry name" value="NUCLEOTIDYLTRANSFERASE"/>
    <property type="match status" value="1"/>
</dbReference>
<protein>
    <submittedName>
        <fullName evidence="1">Putative nucleotidyltransferase family protein</fullName>
    </submittedName>
</protein>
<evidence type="ECO:0000313" key="2">
    <source>
        <dbReference type="Proteomes" id="UP000031829"/>
    </source>
</evidence>
<keyword evidence="1" id="KW-0808">Transferase</keyword>
<organism evidence="1 2">
    <name type="scientific">Priestia megaterium (strain ATCC 14581 / DSM 32 / CCUG 1817 / JCM 2506 / NBRC 15308 / NCIMB 9376 / NCTC 10342 / NRRL B-14308 / VKM B-512 / Ford 19)</name>
    <name type="common">Bacillus megaterium</name>
    <dbReference type="NCBI Taxonomy" id="1348623"/>
    <lineage>
        <taxon>Bacteria</taxon>
        <taxon>Bacillati</taxon>
        <taxon>Bacillota</taxon>
        <taxon>Bacilli</taxon>
        <taxon>Bacillales</taxon>
        <taxon>Bacillaceae</taxon>
        <taxon>Priestia</taxon>
    </lineage>
</organism>
<dbReference type="GeneID" id="93642509"/>
<evidence type="ECO:0000313" key="1">
    <source>
        <dbReference type="EMBL" id="AJI22403.1"/>
    </source>
</evidence>
<gene>
    <name evidence="1" type="ORF">BG04_4507</name>
</gene>
<dbReference type="RefSeq" id="WP_034652466.1">
    <property type="nucleotide sequence ID" value="NZ_BCVB01000005.1"/>
</dbReference>
<dbReference type="GO" id="GO:0016740">
    <property type="term" value="F:transferase activity"/>
    <property type="evidence" value="ECO:0007669"/>
    <property type="project" value="UniProtKB-KW"/>
</dbReference>
<dbReference type="AlphaFoldDB" id="A0A0B6AP58"/>